<dbReference type="AlphaFoldDB" id="A0A8S2X2C3"/>
<dbReference type="Proteomes" id="UP000681722">
    <property type="component" value="Unassembled WGS sequence"/>
</dbReference>
<gene>
    <name evidence="3" type="ORF">SRO942_LOCUS43353</name>
</gene>
<reference evidence="3" key="1">
    <citation type="submission" date="2021-02" db="EMBL/GenBank/DDBJ databases">
        <authorList>
            <person name="Nowell W R."/>
        </authorList>
    </citation>
    <scope>NUCLEOTIDE SEQUENCE</scope>
</reference>
<feature type="non-terminal residue" evidence="3">
    <location>
        <position position="1"/>
    </location>
</feature>
<evidence type="ECO:0000259" key="2">
    <source>
        <dbReference type="Pfam" id="PF20266"/>
    </source>
</evidence>
<comment type="caution">
    <text evidence="3">The sequence shown here is derived from an EMBL/GenBank/DDBJ whole genome shotgun (WGS) entry which is preliminary data.</text>
</comment>
<dbReference type="Pfam" id="PF20266">
    <property type="entry name" value="Mab-21_C"/>
    <property type="match status" value="1"/>
</dbReference>
<sequence>CGIHLMYRAFVSGSIAEGQRLSEDIDFIFEEGELNSENELISTENDLYVQIKWNNEKLAHLPYGYNNRICCVNGFKMKQNYSNCDQSAFWCLQANMDISVDKVSILRSPLVKNTLIKEFEQRFTQALHMIESQSRTKFTEKFLSFYDELNKSVMNMAERERMMNNVPTDNFQFERLFYFMGPAYGIYFPAQVKLQINELINFYYKYKHFTNLTLIRNFLQQILDKIASYNSDIVLALKLNFWPNNVQPFLKRFQLSNQPAKLYEKIRQVHMHVVPKGLTISTTAEYEFRYSFSAVERLLAESRTVKQRILNSIARSIYSKHLRQQTSLQSYFIKTTVLWMCEMQDAFSYNDGDDQCRENEIIGTQWITYTCDLLRSHTCKHYFMDHVNILENYTTETLDKACQILENVDLSEVDQTSIIKTPHDVATHHWEDFKQWLSQLNLKDVLNAISDFTALKLKLFPNGQFNGGILLEITIVLNVLALLDGDKEENNLLVWKHIFLDTDNDTTEGGSIEHKWLSSPIAIIGGVAVAAHCMKWINDVVTTPSMLDSIKNANFDLSC</sequence>
<dbReference type="EMBL" id="CAJOBC010101195">
    <property type="protein sequence ID" value="CAF4472214.1"/>
    <property type="molecule type" value="Genomic_DNA"/>
</dbReference>
<dbReference type="InterPro" id="IPR046906">
    <property type="entry name" value="Mab-21_HhH/H2TH-like"/>
</dbReference>
<evidence type="ECO:0000313" key="3">
    <source>
        <dbReference type="EMBL" id="CAF4472214.1"/>
    </source>
</evidence>
<protein>
    <recommendedName>
        <fullName evidence="2">Mab-21-like HhH/H2TH-like domain-containing protein</fullName>
    </recommendedName>
</protein>
<organism evidence="3 4">
    <name type="scientific">Didymodactylos carnosus</name>
    <dbReference type="NCBI Taxonomy" id="1234261"/>
    <lineage>
        <taxon>Eukaryota</taxon>
        <taxon>Metazoa</taxon>
        <taxon>Spiralia</taxon>
        <taxon>Gnathifera</taxon>
        <taxon>Rotifera</taxon>
        <taxon>Eurotatoria</taxon>
        <taxon>Bdelloidea</taxon>
        <taxon>Philodinida</taxon>
        <taxon>Philodinidae</taxon>
        <taxon>Didymodactylos</taxon>
    </lineage>
</organism>
<dbReference type="Gene3D" id="1.10.1410.40">
    <property type="match status" value="1"/>
</dbReference>
<proteinExistence type="inferred from homology"/>
<dbReference type="PANTHER" id="PTHR10656:SF42">
    <property type="entry name" value="CYCLIC GMP-AMP SYNTHASE-LIKE PROTEIN-RELATED"/>
    <property type="match status" value="1"/>
</dbReference>
<evidence type="ECO:0000256" key="1">
    <source>
        <dbReference type="ARBA" id="ARBA00008307"/>
    </source>
</evidence>
<comment type="similarity">
    <text evidence="1">Belongs to the mab-21 family.</text>
</comment>
<dbReference type="PANTHER" id="PTHR10656">
    <property type="entry name" value="CELL FATE DETERMINING PROTEIN MAB21-RELATED"/>
    <property type="match status" value="1"/>
</dbReference>
<feature type="domain" description="Mab-21-like HhH/H2TH-like" evidence="2">
    <location>
        <begin position="323"/>
        <end position="406"/>
    </location>
</feature>
<feature type="non-terminal residue" evidence="3">
    <location>
        <position position="559"/>
    </location>
</feature>
<accession>A0A8S2X2C3</accession>
<evidence type="ECO:0000313" key="4">
    <source>
        <dbReference type="Proteomes" id="UP000681722"/>
    </source>
</evidence>
<name>A0A8S2X2C3_9BILA</name>